<dbReference type="Gene3D" id="3.40.50.300">
    <property type="entry name" value="P-loop containing nucleotide triphosphate hydrolases"/>
    <property type="match status" value="1"/>
</dbReference>
<evidence type="ECO:0008006" key="6">
    <source>
        <dbReference type="Google" id="ProtNLM"/>
    </source>
</evidence>
<keyword evidence="1" id="KW-0175">Coiled coil</keyword>
<keyword evidence="2" id="KW-1133">Transmembrane helix</keyword>
<gene>
    <name evidence="4" type="ORF">AWH56_001340</name>
    <name evidence="3" type="ORF">AWH56_04230</name>
</gene>
<evidence type="ECO:0000313" key="3">
    <source>
        <dbReference type="EMBL" id="OIJ22829.1"/>
    </source>
</evidence>
<evidence type="ECO:0000313" key="5">
    <source>
        <dbReference type="Proteomes" id="UP000180175"/>
    </source>
</evidence>
<keyword evidence="5" id="KW-1185">Reference proteome</keyword>
<feature type="transmembrane region" description="Helical" evidence="2">
    <location>
        <begin position="52"/>
        <end position="70"/>
    </location>
</feature>
<feature type="transmembrane region" description="Helical" evidence="2">
    <location>
        <begin position="24"/>
        <end position="45"/>
    </location>
</feature>
<reference evidence="4 5" key="3">
    <citation type="journal article" date="2019" name="Int. J. Syst. Evol. Microbiol.">
        <title>Anaerobacillus isosaccharinicus sp. nov., an alkaliphilic bacterium which degrades isosaccharinic acid.</title>
        <authorList>
            <person name="Bassil N.M."/>
            <person name="Lloyd J.R."/>
        </authorList>
    </citation>
    <scope>NUCLEOTIDE SEQUENCE [LARGE SCALE GENOMIC DNA]</scope>
    <source>
        <strain evidence="4 5">NB2006</strain>
    </source>
</reference>
<keyword evidence="2" id="KW-0472">Membrane</keyword>
<name>A0A1S2MDT4_9BACI</name>
<dbReference type="EMBL" id="CP063356">
    <property type="protein sequence ID" value="QOY36370.1"/>
    <property type="molecule type" value="Genomic_DNA"/>
</dbReference>
<accession>A0A1S2MDT4</accession>
<evidence type="ECO:0000256" key="2">
    <source>
        <dbReference type="SAM" id="Phobius"/>
    </source>
</evidence>
<feature type="coiled-coil region" evidence="1">
    <location>
        <begin position="182"/>
        <end position="274"/>
    </location>
</feature>
<reference evidence="3 5" key="1">
    <citation type="submission" date="2016-10" db="EMBL/GenBank/DDBJ databases">
        <title>Draft genome sequences of four alkaliphilic bacteria belonging to the Anaerobacillus genus.</title>
        <authorList>
            <person name="Bassil N.M."/>
            <person name="Lloyd J.R."/>
        </authorList>
    </citation>
    <scope>NUCLEOTIDE SEQUENCE [LARGE SCALE GENOMIC DNA]</scope>
    <source>
        <strain evidence="3 5">NB2006</strain>
    </source>
</reference>
<dbReference type="InterPro" id="IPR027417">
    <property type="entry name" value="P-loop_NTPase"/>
</dbReference>
<dbReference type="EMBL" id="LQXD01000023">
    <property type="protein sequence ID" value="OIJ22829.1"/>
    <property type="molecule type" value="Genomic_DNA"/>
</dbReference>
<reference evidence="4" key="4">
    <citation type="submission" date="2020-10" db="EMBL/GenBank/DDBJ databases">
        <authorList>
            <person name="Bassil N.M."/>
            <person name="Lloyd J.R."/>
        </authorList>
    </citation>
    <scope>NUCLEOTIDE SEQUENCE</scope>
    <source>
        <strain evidence="4">NB2006</strain>
    </source>
</reference>
<dbReference type="PANTHER" id="PTHR41259:SF1">
    <property type="entry name" value="DOUBLE-STRAND BREAK REPAIR RAD50 ATPASE, PUTATIVE-RELATED"/>
    <property type="match status" value="1"/>
</dbReference>
<dbReference type="Proteomes" id="UP000180175">
    <property type="component" value="Chromosome"/>
</dbReference>
<reference evidence="4 5" key="2">
    <citation type="journal article" date="2017" name="Genome Announc.">
        <title>Draft Genome Sequences of Four Alkaliphilic Bacteria Belonging to the Anaerobacillus Genus.</title>
        <authorList>
            <person name="Bassil N.M."/>
            <person name="Lloyd J.R."/>
        </authorList>
    </citation>
    <scope>NUCLEOTIDE SEQUENCE [LARGE SCALE GENOMIC DNA]</scope>
    <source>
        <strain evidence="4 5">NB2006</strain>
    </source>
</reference>
<protein>
    <recommendedName>
        <fullName evidence="6">DNA double-strand break repair Rad50 ATPase</fullName>
    </recommendedName>
</protein>
<dbReference type="AlphaFoldDB" id="A0A1S2MDT4"/>
<feature type="coiled-coil region" evidence="1">
    <location>
        <begin position="324"/>
        <end position="369"/>
    </location>
</feature>
<evidence type="ECO:0000256" key="1">
    <source>
        <dbReference type="SAM" id="Coils"/>
    </source>
</evidence>
<feature type="coiled-coil region" evidence="1">
    <location>
        <begin position="73"/>
        <end position="100"/>
    </location>
</feature>
<dbReference type="SUPFAM" id="SSF52540">
    <property type="entry name" value="P-loop containing nucleoside triphosphate hydrolases"/>
    <property type="match status" value="1"/>
</dbReference>
<sequence>MKTHHFAVLLMKFPVNFLQIFDKLIIYSESLLASVVLSFLGAFFLLQNAQPFLAFLLVIVTLIIIGFLKWESKNTLKTVIADLEKQKEKLSMERQEILAKLQIREHSNQTANINLLQKDQQKREQLFFKKQSLQEVNEQYEHMCQELDKWDYMNASFQEALQSWATEGKYPLNLEAQHYLKLLKVMEEIKQKQRQLTYLNEKLAILDNEVKEFENKVDNLCRKNSISSDSKNYLQMIERLSLFLKKEQETEAQLNRLLDQQQQLVENIESTKTKHGQFKNEIQKLFQMANVETEEEFRQKGKAWLESQQIKEQLRGCKSQLSPIVESEAELKQLEKDVIQYKDHFDEKLEQLEKQMNEIRSKGKIQQEQLAKINLDIKELEEGDSYSSSLHNFENEKGILNAEVKKWAFHRTVQLLIDEAKKVYEKERQPHVIKEATRMFRFMTNGEYVQLFAPINEQRLVVERSDSLRFQPNELSQGTKEQLYLSIRLALATVHSKQTPFPIFIDDIFVNFDAKRRLKAMELLKEMSNQHQIIFFTCHPFMAEEISNEYFSLDVTEQPSQPLKVNTFS</sequence>
<dbReference type="RefSeq" id="WP_071315938.1">
    <property type="nucleotide sequence ID" value="NZ_CP063356.2"/>
</dbReference>
<evidence type="ECO:0000313" key="4">
    <source>
        <dbReference type="EMBL" id="QOY36370.1"/>
    </source>
</evidence>
<proteinExistence type="predicted"/>
<dbReference type="KEGG" id="aia:AWH56_001340"/>
<dbReference type="PANTHER" id="PTHR41259">
    <property type="entry name" value="DOUBLE-STRAND BREAK REPAIR RAD50 ATPASE, PUTATIVE-RELATED"/>
    <property type="match status" value="1"/>
</dbReference>
<organism evidence="3 5">
    <name type="scientific">Anaerobacillus isosaccharinicus</name>
    <dbReference type="NCBI Taxonomy" id="1532552"/>
    <lineage>
        <taxon>Bacteria</taxon>
        <taxon>Bacillati</taxon>
        <taxon>Bacillota</taxon>
        <taxon>Bacilli</taxon>
        <taxon>Bacillales</taxon>
        <taxon>Bacillaceae</taxon>
        <taxon>Anaerobacillus</taxon>
    </lineage>
</organism>
<keyword evidence="2" id="KW-0812">Transmembrane</keyword>